<dbReference type="RefSeq" id="WP_264434610.1">
    <property type="nucleotide sequence ID" value="NZ_CP081495.1"/>
</dbReference>
<accession>A0ABY6M1J6</accession>
<gene>
    <name evidence="3" type="ORF">K5I29_04240</name>
</gene>
<dbReference type="EMBL" id="CP081495">
    <property type="protein sequence ID" value="UYW02117.1"/>
    <property type="molecule type" value="Genomic_DNA"/>
</dbReference>
<evidence type="ECO:0000313" key="3">
    <source>
        <dbReference type="EMBL" id="UYW02117.1"/>
    </source>
</evidence>
<evidence type="ECO:0000259" key="2">
    <source>
        <dbReference type="Pfam" id="PF19658"/>
    </source>
</evidence>
<feature type="domain" description="DUF6161" evidence="2">
    <location>
        <begin position="183"/>
        <end position="405"/>
    </location>
</feature>
<feature type="transmembrane region" description="Helical" evidence="1">
    <location>
        <begin position="324"/>
        <end position="342"/>
    </location>
</feature>
<dbReference type="InterPro" id="IPR046159">
    <property type="entry name" value="DUF6161"/>
</dbReference>
<feature type="transmembrane region" description="Helical" evidence="1">
    <location>
        <begin position="284"/>
        <end position="304"/>
    </location>
</feature>
<sequence>MTNTEFKKKIAETTDPDWFKNISVTFNFNYVGVNQKVVGLTAIYEYINQQIDGWNKIETSLPRELENSKTYFNQLKTSIIQFLNNYHNQAGSNLTSYWRNVQRLFTSTNNFPLPYNIPETEFLIKVHKESPRYFQGAYIFLIGNNFNINNKDSFFGALLAYEFSQKDTSEIVERRNAEKSSISKIRNDFQKYLSESEKVVVDHIKNANDKYEEFIKKIDELKAEKDSQFSTWFDDIKTTKWQNWYDPTTQRVKELEETYREKLKLEEPAKYWNDRASKLKTQGWIALTLIIVLVGITCWSLAEILWTAPEQIYESWFGNDRSAAIRWSIIYITLISFIAYAIRALTKFMFSSFHLSRDCEERHTLTYFYLSLLKDSKVDEKDRQLIMQSLFSRAETGLLKDDSSPTMPSETIGKIISRQ</sequence>
<reference evidence="3" key="1">
    <citation type="submission" date="2021-08" db="EMBL/GenBank/DDBJ databases">
        <title>Flavobacterium sp. strain CC-SYL302.</title>
        <authorList>
            <person name="Lin S.-Y."/>
            <person name="Lee T.-H."/>
            <person name="Young C.-C."/>
        </authorList>
    </citation>
    <scope>NUCLEOTIDE SEQUENCE</scope>
    <source>
        <strain evidence="3">CC-SYL302</strain>
    </source>
</reference>
<keyword evidence="1" id="KW-0812">Transmembrane</keyword>
<dbReference type="Pfam" id="PF19658">
    <property type="entry name" value="DUF6161"/>
    <property type="match status" value="1"/>
</dbReference>
<dbReference type="Proteomes" id="UP001163328">
    <property type="component" value="Chromosome"/>
</dbReference>
<evidence type="ECO:0000256" key="1">
    <source>
        <dbReference type="SAM" id="Phobius"/>
    </source>
</evidence>
<proteinExistence type="predicted"/>
<organism evidence="3 4">
    <name type="scientific">Flavobacterium agricola</name>
    <dbReference type="NCBI Taxonomy" id="2870839"/>
    <lineage>
        <taxon>Bacteria</taxon>
        <taxon>Pseudomonadati</taxon>
        <taxon>Bacteroidota</taxon>
        <taxon>Flavobacteriia</taxon>
        <taxon>Flavobacteriales</taxon>
        <taxon>Flavobacteriaceae</taxon>
        <taxon>Flavobacterium</taxon>
    </lineage>
</organism>
<keyword evidence="1" id="KW-0472">Membrane</keyword>
<name>A0ABY6M1J6_9FLAO</name>
<protein>
    <recommendedName>
        <fullName evidence="2">DUF6161 domain-containing protein</fullName>
    </recommendedName>
</protein>
<keyword evidence="1" id="KW-1133">Transmembrane helix</keyword>
<keyword evidence="4" id="KW-1185">Reference proteome</keyword>
<evidence type="ECO:0000313" key="4">
    <source>
        <dbReference type="Proteomes" id="UP001163328"/>
    </source>
</evidence>